<evidence type="ECO:0000313" key="5">
    <source>
        <dbReference type="Proteomes" id="UP000574390"/>
    </source>
</evidence>
<sequence length="62" mass="6871">DNFEGSPMREYKNSSSSHRGMSITLNATEHRRLEETIPTLGYSCIAKSYRSGRIGTAHPALS</sequence>
<dbReference type="Proteomes" id="UP000574390">
    <property type="component" value="Unassembled WGS sequence"/>
</dbReference>
<dbReference type="AlphaFoldDB" id="A0A7J6RPN5"/>
<dbReference type="Proteomes" id="UP000553632">
    <property type="component" value="Unassembled WGS sequence"/>
</dbReference>
<feature type="non-terminal residue" evidence="2">
    <location>
        <position position="1"/>
    </location>
</feature>
<keyword evidence="4" id="KW-1185">Reference proteome</keyword>
<feature type="region of interest" description="Disordered" evidence="1">
    <location>
        <begin position="1"/>
        <end position="29"/>
    </location>
</feature>
<protein>
    <submittedName>
        <fullName evidence="2">Uncharacterized protein</fullName>
    </submittedName>
</protein>
<proteinExistence type="predicted"/>
<dbReference type="EMBL" id="JABANO010018683">
    <property type="protein sequence ID" value="KAF4731417.1"/>
    <property type="molecule type" value="Genomic_DNA"/>
</dbReference>
<evidence type="ECO:0000313" key="4">
    <source>
        <dbReference type="Proteomes" id="UP000553632"/>
    </source>
</evidence>
<dbReference type="EMBL" id="JABANM010020545">
    <property type="protein sequence ID" value="KAF4722654.1"/>
    <property type="molecule type" value="Genomic_DNA"/>
</dbReference>
<evidence type="ECO:0000256" key="1">
    <source>
        <dbReference type="SAM" id="MobiDB-lite"/>
    </source>
</evidence>
<evidence type="ECO:0000313" key="3">
    <source>
        <dbReference type="EMBL" id="KAF4731417.1"/>
    </source>
</evidence>
<accession>A0A7J6RPN5</accession>
<organism evidence="2 5">
    <name type="scientific">Perkinsus olseni</name>
    <name type="common">Perkinsus atlanticus</name>
    <dbReference type="NCBI Taxonomy" id="32597"/>
    <lineage>
        <taxon>Eukaryota</taxon>
        <taxon>Sar</taxon>
        <taxon>Alveolata</taxon>
        <taxon>Perkinsozoa</taxon>
        <taxon>Perkinsea</taxon>
        <taxon>Perkinsida</taxon>
        <taxon>Perkinsidae</taxon>
        <taxon>Perkinsus</taxon>
    </lineage>
</organism>
<gene>
    <name evidence="2" type="ORF">FOZ62_030156</name>
    <name evidence="3" type="ORF">FOZ63_032140</name>
</gene>
<evidence type="ECO:0000313" key="2">
    <source>
        <dbReference type="EMBL" id="KAF4722654.1"/>
    </source>
</evidence>
<name>A0A7J6RPN5_PEROL</name>
<comment type="caution">
    <text evidence="2">The sequence shown here is derived from an EMBL/GenBank/DDBJ whole genome shotgun (WGS) entry which is preliminary data.</text>
</comment>
<reference evidence="4 5" key="1">
    <citation type="submission" date="2020-04" db="EMBL/GenBank/DDBJ databases">
        <title>Perkinsus olseni comparative genomics.</title>
        <authorList>
            <person name="Bogema D.R."/>
        </authorList>
    </citation>
    <scope>NUCLEOTIDE SEQUENCE [LARGE SCALE GENOMIC DNA]</scope>
    <source>
        <strain evidence="2">ATCC PRA-205</strain>
        <strain evidence="3 4">ATCC PRA-207</strain>
    </source>
</reference>
<feature type="compositionally biased region" description="Polar residues" evidence="1">
    <location>
        <begin position="13"/>
        <end position="27"/>
    </location>
</feature>